<dbReference type="GO" id="GO:0005829">
    <property type="term" value="C:cytosol"/>
    <property type="evidence" value="ECO:0007669"/>
    <property type="project" value="TreeGrafter"/>
</dbReference>
<dbReference type="GO" id="GO:0070012">
    <property type="term" value="F:oligopeptidase activity"/>
    <property type="evidence" value="ECO:0007669"/>
    <property type="project" value="TreeGrafter"/>
</dbReference>
<evidence type="ECO:0000256" key="3">
    <source>
        <dbReference type="ARBA" id="ARBA00022670"/>
    </source>
</evidence>
<dbReference type="PANTHER" id="PTHR42881">
    <property type="entry name" value="PROLYL ENDOPEPTIDASE"/>
    <property type="match status" value="1"/>
</dbReference>
<dbReference type="EC" id="3.4.21.26" evidence="2"/>
<keyword evidence="4" id="KW-0378">Hydrolase</keyword>
<evidence type="ECO:0000256" key="4">
    <source>
        <dbReference type="ARBA" id="ARBA00022801"/>
    </source>
</evidence>
<dbReference type="InterPro" id="IPR002470">
    <property type="entry name" value="Peptidase_S9A"/>
</dbReference>
<evidence type="ECO:0000256" key="2">
    <source>
        <dbReference type="ARBA" id="ARBA00011897"/>
    </source>
</evidence>
<dbReference type="InterPro" id="IPR051167">
    <property type="entry name" value="Prolyl_oligopep/macrocyclase"/>
</dbReference>
<keyword evidence="5" id="KW-0720">Serine protease</keyword>
<evidence type="ECO:0000259" key="7">
    <source>
        <dbReference type="Pfam" id="PF00326"/>
    </source>
</evidence>
<evidence type="ECO:0000313" key="9">
    <source>
        <dbReference type="EMBL" id="SHG41862.1"/>
    </source>
</evidence>
<feature type="chain" id="PRO_5013132968" description="prolyl oligopeptidase" evidence="6">
    <location>
        <begin position="21"/>
        <end position="718"/>
    </location>
</feature>
<dbReference type="Gene3D" id="3.40.50.1820">
    <property type="entry name" value="alpha/beta hydrolase"/>
    <property type="match status" value="1"/>
</dbReference>
<sequence>MIKKTAFALLVFIASQASQAQYKYPATPERPVVEDYFGTKITDSYRWLEDMNNPEVQKWFKDESDYTNSIVKTISGRDALFNRMKEIQALSGDQYGTIRQVGDIYYYTKNKKKENIYKLYFRKNRNGAEILLLDPSTITKGATITSFNISPDNKKLAVTISEDGAEVCDLKIMDLESKKFLSDKLTPVWSEFPFEFTPDSKAITYTQMFTRDNTSDDFLKNMKSLIHVIGTDPKTDKILASKENNPELEILAAQFPYVKLPDDYSYVILDIGSTKNEEFSFYAPFSELGKSKINWKPLIKYEDEITDSQIIGDKIFFLTHKNAPNYKLAYTSLKNPDFNNPTILVPESNKIVRRLRKSKNFIYYNLSDGINQEIFQLNAKTLEIKKIPIPAGSNAGYPLSPRYNDDLMLFNNGWVTPSTDYDYNGLTGKLEKSKELTSNGTFPDFSKDYVVKEIEVPSHDGVMVPLSIIYPKNIKMDGSTSCFITGYGAYGISQYPYFVGPSLMTLLEQHTIVAFTHIRGGGEKGNQWHVDGMKAKKPNTWKDFIACSEYLIKEKYTSKEKLIGNGVSMGGVLIGRAITERPDLYKVALVEVGCTNTLRMETTPNGPNQIPEIGSLKNEEDVKHILEMDSQSKVKKGVKYPAVLIRTGINDPRVTPWEPGKFAAILQNSSSSSNPVLLHVNYANGHHSNDLDVTFGDEADMYAFALWQVGNTKFQIKP</sequence>
<reference evidence="9 10" key="1">
    <citation type="submission" date="2016-11" db="EMBL/GenBank/DDBJ databases">
        <authorList>
            <person name="Jaros S."/>
            <person name="Januszkiewicz K."/>
            <person name="Wedrychowicz H."/>
        </authorList>
    </citation>
    <scope>NUCLEOTIDE SEQUENCE [LARGE SCALE GENOMIC DNA]</scope>
    <source>
        <strain evidence="9 10">DSM 6792</strain>
    </source>
</reference>
<gene>
    <name evidence="9" type="ORF">SAMN05444388_102614</name>
</gene>
<dbReference type="AlphaFoldDB" id="A0A1M5JMP6"/>
<dbReference type="SUPFAM" id="SSF53474">
    <property type="entry name" value="alpha/beta-Hydrolases"/>
    <property type="match status" value="1"/>
</dbReference>
<evidence type="ECO:0000256" key="5">
    <source>
        <dbReference type="ARBA" id="ARBA00022825"/>
    </source>
</evidence>
<dbReference type="Gene3D" id="2.130.10.120">
    <property type="entry name" value="Prolyl oligopeptidase, N-terminal domain"/>
    <property type="match status" value="1"/>
</dbReference>
<evidence type="ECO:0000313" key="10">
    <source>
        <dbReference type="Proteomes" id="UP000184112"/>
    </source>
</evidence>
<feature type="signal peptide" evidence="6">
    <location>
        <begin position="1"/>
        <end position="20"/>
    </location>
</feature>
<keyword evidence="6" id="KW-0732">Signal</keyword>
<accession>A0A1M5JMP6</accession>
<dbReference type="GO" id="GO:0006508">
    <property type="term" value="P:proteolysis"/>
    <property type="evidence" value="ECO:0007669"/>
    <property type="project" value="UniProtKB-KW"/>
</dbReference>
<dbReference type="Proteomes" id="UP000184112">
    <property type="component" value="Unassembled WGS sequence"/>
</dbReference>
<name>A0A1M5JMP6_FLAJO</name>
<evidence type="ECO:0000259" key="8">
    <source>
        <dbReference type="Pfam" id="PF02897"/>
    </source>
</evidence>
<keyword evidence="3" id="KW-0645">Protease</keyword>
<protein>
    <recommendedName>
        <fullName evidence="2">prolyl oligopeptidase</fullName>
        <ecNumber evidence="2">3.4.21.26</ecNumber>
    </recommendedName>
</protein>
<dbReference type="EMBL" id="FQWH01000002">
    <property type="protein sequence ID" value="SHG41862.1"/>
    <property type="molecule type" value="Genomic_DNA"/>
</dbReference>
<dbReference type="PANTHER" id="PTHR42881:SF2">
    <property type="entry name" value="PROLYL ENDOPEPTIDASE"/>
    <property type="match status" value="1"/>
</dbReference>
<feature type="domain" description="Peptidase S9 prolyl oligopeptidase catalytic" evidence="7">
    <location>
        <begin position="506"/>
        <end position="711"/>
    </location>
</feature>
<dbReference type="Pfam" id="PF00326">
    <property type="entry name" value="Peptidase_S9"/>
    <property type="match status" value="1"/>
</dbReference>
<dbReference type="Pfam" id="PF02897">
    <property type="entry name" value="Peptidase_S9_N"/>
    <property type="match status" value="1"/>
</dbReference>
<dbReference type="RefSeq" id="WP_073408775.1">
    <property type="nucleotide sequence ID" value="NZ_FQWH01000002.1"/>
</dbReference>
<organism evidence="9 10">
    <name type="scientific">Flavobacterium johnsoniae</name>
    <name type="common">Cytophaga johnsonae</name>
    <dbReference type="NCBI Taxonomy" id="986"/>
    <lineage>
        <taxon>Bacteria</taxon>
        <taxon>Pseudomonadati</taxon>
        <taxon>Bacteroidota</taxon>
        <taxon>Flavobacteriia</taxon>
        <taxon>Flavobacteriales</taxon>
        <taxon>Flavobacteriaceae</taxon>
        <taxon>Flavobacterium</taxon>
    </lineage>
</organism>
<dbReference type="SUPFAM" id="SSF50993">
    <property type="entry name" value="Peptidase/esterase 'gauge' domain"/>
    <property type="match status" value="1"/>
</dbReference>
<comment type="catalytic activity">
    <reaction evidence="1">
        <text>Hydrolysis of Pro-|-Xaa &gt;&gt; Ala-|-Xaa in oligopeptides.</text>
        <dbReference type="EC" id="3.4.21.26"/>
    </reaction>
</comment>
<dbReference type="PRINTS" id="PR00862">
    <property type="entry name" value="PROLIGOPTASE"/>
</dbReference>
<dbReference type="GO" id="GO:0004252">
    <property type="term" value="F:serine-type endopeptidase activity"/>
    <property type="evidence" value="ECO:0007669"/>
    <property type="project" value="UniProtKB-EC"/>
</dbReference>
<dbReference type="InterPro" id="IPR001375">
    <property type="entry name" value="Peptidase_S9_cat"/>
</dbReference>
<feature type="domain" description="Peptidase S9A N-terminal" evidence="8">
    <location>
        <begin position="27"/>
        <end position="434"/>
    </location>
</feature>
<dbReference type="InterPro" id="IPR023302">
    <property type="entry name" value="Pept_S9A_N"/>
</dbReference>
<evidence type="ECO:0000256" key="1">
    <source>
        <dbReference type="ARBA" id="ARBA00001070"/>
    </source>
</evidence>
<dbReference type="InterPro" id="IPR029058">
    <property type="entry name" value="AB_hydrolase_fold"/>
</dbReference>
<proteinExistence type="predicted"/>
<evidence type="ECO:0000256" key="6">
    <source>
        <dbReference type="SAM" id="SignalP"/>
    </source>
</evidence>